<sequence length="113" mass="13246">MTKLSLKEKYLEELEQGKQLFDNKDYFPAFYHFERAHILGQPHYFRHVRSHYWMLRVGIKKAQFREIVGQIIRIFGSVGSLFGQYPVGNTGGANVSPFKPMPIPEDLKPYLEQ</sequence>
<evidence type="ECO:0000256" key="1">
    <source>
        <dbReference type="SAM" id="MobiDB-lite"/>
    </source>
</evidence>
<organism evidence="2 3">
    <name type="scientific">Kangiella spongicola</name>
    <dbReference type="NCBI Taxonomy" id="796379"/>
    <lineage>
        <taxon>Bacteria</taxon>
        <taxon>Pseudomonadati</taxon>
        <taxon>Pseudomonadota</taxon>
        <taxon>Gammaproteobacteria</taxon>
        <taxon>Kangiellales</taxon>
        <taxon>Kangiellaceae</taxon>
        <taxon>Kangiella</taxon>
    </lineage>
</organism>
<dbReference type="OrthoDB" id="9799416at2"/>
<dbReference type="Pfam" id="PF12487">
    <property type="entry name" value="DUF3703"/>
    <property type="match status" value="1"/>
</dbReference>
<protein>
    <recommendedName>
        <fullName evidence="4">DUF3703 domain-containing protein</fullName>
    </recommendedName>
</protein>
<dbReference type="AlphaFoldDB" id="A0A318D544"/>
<dbReference type="InterPro" id="IPR022172">
    <property type="entry name" value="DUF3703"/>
</dbReference>
<evidence type="ECO:0000313" key="3">
    <source>
        <dbReference type="Proteomes" id="UP000247689"/>
    </source>
</evidence>
<gene>
    <name evidence="2" type="ORF">DL796_04360</name>
</gene>
<accession>A0A318D544</accession>
<comment type="caution">
    <text evidence="2">The sequence shown here is derived from an EMBL/GenBank/DDBJ whole genome shotgun (WGS) entry which is preliminary data.</text>
</comment>
<proteinExistence type="predicted"/>
<feature type="region of interest" description="Disordered" evidence="1">
    <location>
        <begin position="90"/>
        <end position="113"/>
    </location>
</feature>
<evidence type="ECO:0008006" key="4">
    <source>
        <dbReference type="Google" id="ProtNLM"/>
    </source>
</evidence>
<keyword evidence="3" id="KW-1185">Reference proteome</keyword>
<dbReference type="EMBL" id="QICH01000001">
    <property type="protein sequence ID" value="PXF64380.1"/>
    <property type="molecule type" value="Genomic_DNA"/>
</dbReference>
<name>A0A318D544_9GAMM</name>
<reference evidence="2 3" key="1">
    <citation type="submission" date="2018-05" db="EMBL/GenBank/DDBJ databases">
        <title>Kangiella spongicola genome sequence.</title>
        <authorList>
            <person name="Maclea K.S."/>
            <person name="Goen A.E."/>
            <person name="Kelley C."/>
            <person name="Underriner A."/>
            <person name="Silverwood T."/>
            <person name="Trachtenberg A.M."/>
        </authorList>
    </citation>
    <scope>NUCLEOTIDE SEQUENCE [LARGE SCALE GENOMIC DNA]</scope>
    <source>
        <strain evidence="2 3">ATCC BAA-2076</strain>
    </source>
</reference>
<evidence type="ECO:0000313" key="2">
    <source>
        <dbReference type="EMBL" id="PXF64380.1"/>
    </source>
</evidence>
<dbReference type="RefSeq" id="WP_110200338.1">
    <property type="nucleotide sequence ID" value="NZ_QICH01000001.1"/>
</dbReference>
<dbReference type="Proteomes" id="UP000247689">
    <property type="component" value="Unassembled WGS sequence"/>
</dbReference>